<keyword evidence="2" id="KW-0547">Nucleotide-binding</keyword>
<reference evidence="11 12" key="1">
    <citation type="submission" date="2017-11" db="EMBL/GenBank/DDBJ databases">
        <title>De novo assembly and phasing of dikaryotic genomes from two isolates of Puccinia coronata f. sp. avenae, the causal agent of oat crown rust.</title>
        <authorList>
            <person name="Miller M.E."/>
            <person name="Zhang Y."/>
            <person name="Omidvar V."/>
            <person name="Sperschneider J."/>
            <person name="Schwessinger B."/>
            <person name="Raley C."/>
            <person name="Palmer J.M."/>
            <person name="Garnica D."/>
            <person name="Upadhyaya N."/>
            <person name="Rathjen J."/>
            <person name="Taylor J.M."/>
            <person name="Park R.F."/>
            <person name="Dodds P.N."/>
            <person name="Hirsch C.D."/>
            <person name="Kianian S.F."/>
            <person name="Figueroa M."/>
        </authorList>
    </citation>
    <scope>NUCLEOTIDE SEQUENCE [LARGE SCALE GENOMIC DNA]</scope>
    <source>
        <strain evidence="11">12SD80</strain>
    </source>
</reference>
<evidence type="ECO:0000256" key="8">
    <source>
        <dbReference type="SAM" id="Coils"/>
    </source>
</evidence>
<name>A0A2N5VG92_9BASI</name>
<dbReference type="InterPro" id="IPR014001">
    <property type="entry name" value="Helicase_ATP-bd"/>
</dbReference>
<evidence type="ECO:0000259" key="10">
    <source>
        <dbReference type="PROSITE" id="PS51194"/>
    </source>
</evidence>
<dbReference type="GO" id="GO:0005524">
    <property type="term" value="F:ATP binding"/>
    <property type="evidence" value="ECO:0007669"/>
    <property type="project" value="UniProtKB-KW"/>
</dbReference>
<dbReference type="Pfam" id="PF00270">
    <property type="entry name" value="DEAD"/>
    <property type="match status" value="1"/>
</dbReference>
<keyword evidence="5" id="KW-0413">Isomerase</keyword>
<evidence type="ECO:0000256" key="2">
    <source>
        <dbReference type="ARBA" id="ARBA00022741"/>
    </source>
</evidence>
<dbReference type="GO" id="GO:0003677">
    <property type="term" value="F:DNA binding"/>
    <property type="evidence" value="ECO:0007669"/>
    <property type="project" value="UniProtKB-KW"/>
</dbReference>
<evidence type="ECO:0000259" key="9">
    <source>
        <dbReference type="PROSITE" id="PS51192"/>
    </source>
</evidence>
<dbReference type="GO" id="GO:0000724">
    <property type="term" value="P:double-strand break repair via homologous recombination"/>
    <property type="evidence" value="ECO:0007669"/>
    <property type="project" value="TreeGrafter"/>
</dbReference>
<dbReference type="Gene3D" id="3.40.50.300">
    <property type="entry name" value="P-loop containing nucleotide triphosphate hydrolases"/>
    <property type="match status" value="2"/>
</dbReference>
<feature type="domain" description="Helicase ATP-binding" evidence="9">
    <location>
        <begin position="53"/>
        <end position="247"/>
    </location>
</feature>
<dbReference type="PANTHER" id="PTHR13710:SF105">
    <property type="entry name" value="ATP-DEPENDENT DNA HELICASE Q1"/>
    <property type="match status" value="1"/>
</dbReference>
<dbReference type="InterPro" id="IPR011545">
    <property type="entry name" value="DEAD/DEAH_box_helicase_dom"/>
</dbReference>
<evidence type="ECO:0000313" key="12">
    <source>
        <dbReference type="Proteomes" id="UP000235392"/>
    </source>
</evidence>
<evidence type="ECO:0000256" key="5">
    <source>
        <dbReference type="ARBA" id="ARBA00023235"/>
    </source>
</evidence>
<protein>
    <recommendedName>
        <fullName evidence="7">DNA 3'-5' helicase</fullName>
        <ecNumber evidence="7">5.6.2.4</ecNumber>
    </recommendedName>
</protein>
<dbReference type="EMBL" id="PGCI01000019">
    <property type="protein sequence ID" value="PLW49004.1"/>
    <property type="molecule type" value="Genomic_DNA"/>
</dbReference>
<comment type="similarity">
    <text evidence="1">Belongs to the helicase family. RecQ subfamily.</text>
</comment>
<dbReference type="GO" id="GO:0009378">
    <property type="term" value="F:four-way junction helicase activity"/>
    <property type="evidence" value="ECO:0007669"/>
    <property type="project" value="TreeGrafter"/>
</dbReference>
<keyword evidence="8" id="KW-0175">Coiled coil</keyword>
<evidence type="ECO:0000256" key="3">
    <source>
        <dbReference type="ARBA" id="ARBA00022840"/>
    </source>
</evidence>
<dbReference type="PROSITE" id="PS51192">
    <property type="entry name" value="HELICASE_ATP_BIND_1"/>
    <property type="match status" value="1"/>
</dbReference>
<dbReference type="EC" id="5.6.2.4" evidence="7"/>
<evidence type="ECO:0000256" key="4">
    <source>
        <dbReference type="ARBA" id="ARBA00023125"/>
    </source>
</evidence>
<dbReference type="InterPro" id="IPR027417">
    <property type="entry name" value="P-loop_NTPase"/>
</dbReference>
<dbReference type="SUPFAM" id="SSF52540">
    <property type="entry name" value="P-loop containing nucleoside triphosphate hydrolases"/>
    <property type="match status" value="1"/>
</dbReference>
<evidence type="ECO:0000256" key="7">
    <source>
        <dbReference type="ARBA" id="ARBA00034808"/>
    </source>
</evidence>
<dbReference type="AlphaFoldDB" id="A0A2N5VG92"/>
<dbReference type="PROSITE" id="PS51194">
    <property type="entry name" value="HELICASE_CTER"/>
    <property type="match status" value="1"/>
</dbReference>
<proteinExistence type="inferred from homology"/>
<sequence>MDNKNQHKQPSATGITLLKKMTEKSNGSLSNAIGHRALSRYSVPAKPLQIDTVVQLARGKNVVLLAGTGFGKSRIAKIYYDLVPKHTKGVVLVLNPLDALGNNQVSEKKAAGFVAINLTKLTFNPAKAPKIRHGEYSFVYLSPEIFLNSKLFSSIYFSAEFQSRLALVVVDEAHLIYHWGMVKSTRGKKKTLALGLHQDRGLFRPSYGNLHTNLLARNGAPILLLSATCPPKPLRAIQRNLRMDSANLVTLRGELTRPEIRIIRVFMKGSMASFADLADLYLPISGTPNMKIVPSLIYCNTQRRTGQALEVLANACGTPNNSSKARSLFARRYHSVTGEQDKQDVERDFGEGVFPVITCTMALGLGQNWTRVRSVVHMGRGDPSAICQMIGCCGRDGKPGLAILFVEKTCTNGKNSISQFKAGVDQSDDDRMDALAVTPVCLRIAFAVDNLYGYIPLSTQDDAYQVEMARKKSQGFVGCQCSNCLPAEASRLMKHMGNLSIDIFDDVVLSDLHTNGPAKEIRKTTSHQRVNEDPLSAEETKDFQTELMTTATSWISPQLGEHSFLCAQDIFGPDEIYAIIKKIDTLEDEEDVRVVVGGHHFTGIGSDGLVGQLLSVIKQFKTGAIYLAYQDRLNSILEDKYIKKTAFKHLDDDQKNWKRELQKIDDENKLKKQRFSDLS</sequence>
<comment type="catalytic activity">
    <reaction evidence="6">
        <text>Couples ATP hydrolysis with the unwinding of duplex DNA by translocating in the 3'-5' direction.</text>
        <dbReference type="EC" id="5.6.2.4"/>
    </reaction>
</comment>
<feature type="coiled-coil region" evidence="8">
    <location>
        <begin position="647"/>
        <end position="674"/>
    </location>
</feature>
<evidence type="ECO:0000256" key="1">
    <source>
        <dbReference type="ARBA" id="ARBA00005446"/>
    </source>
</evidence>
<dbReference type="GO" id="GO:0043138">
    <property type="term" value="F:3'-5' DNA helicase activity"/>
    <property type="evidence" value="ECO:0007669"/>
    <property type="project" value="UniProtKB-EC"/>
</dbReference>
<keyword evidence="4" id="KW-0238">DNA-binding</keyword>
<feature type="domain" description="Helicase C-terminal" evidence="10">
    <location>
        <begin position="276"/>
        <end position="436"/>
    </location>
</feature>
<dbReference type="GO" id="GO:0005694">
    <property type="term" value="C:chromosome"/>
    <property type="evidence" value="ECO:0007669"/>
    <property type="project" value="TreeGrafter"/>
</dbReference>
<dbReference type="Pfam" id="PF00271">
    <property type="entry name" value="Helicase_C"/>
    <property type="match status" value="1"/>
</dbReference>
<dbReference type="SMART" id="SM00487">
    <property type="entry name" value="DEXDc"/>
    <property type="match status" value="1"/>
</dbReference>
<comment type="caution">
    <text evidence="11">The sequence shown here is derived from an EMBL/GenBank/DDBJ whole genome shotgun (WGS) entry which is preliminary data.</text>
</comment>
<keyword evidence="3" id="KW-0067">ATP-binding</keyword>
<dbReference type="GO" id="GO:0005737">
    <property type="term" value="C:cytoplasm"/>
    <property type="evidence" value="ECO:0007669"/>
    <property type="project" value="TreeGrafter"/>
</dbReference>
<dbReference type="Proteomes" id="UP000235392">
    <property type="component" value="Unassembled WGS sequence"/>
</dbReference>
<evidence type="ECO:0000313" key="11">
    <source>
        <dbReference type="EMBL" id="PLW49004.1"/>
    </source>
</evidence>
<accession>A0A2N5VG92</accession>
<dbReference type="PANTHER" id="PTHR13710">
    <property type="entry name" value="DNA HELICASE RECQ FAMILY MEMBER"/>
    <property type="match status" value="1"/>
</dbReference>
<gene>
    <name evidence="11" type="ORF">PCASD_05113</name>
</gene>
<dbReference type="InterPro" id="IPR001650">
    <property type="entry name" value="Helicase_C-like"/>
</dbReference>
<organism evidence="11 12">
    <name type="scientific">Puccinia coronata f. sp. avenae</name>
    <dbReference type="NCBI Taxonomy" id="200324"/>
    <lineage>
        <taxon>Eukaryota</taxon>
        <taxon>Fungi</taxon>
        <taxon>Dikarya</taxon>
        <taxon>Basidiomycota</taxon>
        <taxon>Pucciniomycotina</taxon>
        <taxon>Pucciniomycetes</taxon>
        <taxon>Pucciniales</taxon>
        <taxon>Pucciniaceae</taxon>
        <taxon>Puccinia</taxon>
    </lineage>
</organism>
<evidence type="ECO:0000256" key="6">
    <source>
        <dbReference type="ARBA" id="ARBA00034617"/>
    </source>
</evidence>